<dbReference type="InterPro" id="IPR033985">
    <property type="entry name" value="SusD-like_N"/>
</dbReference>
<evidence type="ECO:0000256" key="2">
    <source>
        <dbReference type="ARBA" id="ARBA00006275"/>
    </source>
</evidence>
<sequence>MRKLIRLLAAIVLCLSISCSSMLDVEPENSVTFTNFYKNEQDIAALTRGMHAILAWSFRTFNTLEYAGVKTDASPSGHFPSPDVFMRFHLWNSVGTSWKSFYDAIYQCNLLFDNVQQPVCAQDRMDFYYGQANFIKGVCYLQLARYWGDAVISGHTEDTQARPKKPMVEVLDTALACAERAFMLLKKHEELVDYAGARITSKQYGSKGSAATLIAHIYAWKAAMGKGLSDEEVRACWEKVDTYASKVIDTDECGFYELENSAELLVANTLNTRNGKESIFEIELNAQDKTLDGTVFTSARWFVGFPVVPGALPGDINSNQWKLKIQTVLDMYPGADERKNAFFYKPELYSNDPDSARACGGYAFEYKYRKGLYSTSTTSEQTLEFVNFDVNRMVWRLADLILLRAEARMHLGNTNGAVQDLWRVQRRSKAVEYAGGDLQMAIFREREKELIFEDHRYFDIMRNKGYYKTELPKNKVFVPFPFPHEEEEEVYSLLTDQEVADGALFLPIGDGAFFLNPMMIQNTYWFNRK</sequence>
<dbReference type="InterPro" id="IPR012944">
    <property type="entry name" value="SusD_RagB_dom"/>
</dbReference>
<dbReference type="PROSITE" id="PS51257">
    <property type="entry name" value="PROKAR_LIPOPROTEIN"/>
    <property type="match status" value="1"/>
</dbReference>
<comment type="subcellular location">
    <subcellularLocation>
        <location evidence="1">Cell outer membrane</location>
    </subcellularLocation>
</comment>
<feature type="chain" id="PRO_5045046300" evidence="6">
    <location>
        <begin position="24"/>
        <end position="529"/>
    </location>
</feature>
<dbReference type="Pfam" id="PF07980">
    <property type="entry name" value="SusD_RagB"/>
    <property type="match status" value="1"/>
</dbReference>
<keyword evidence="4" id="KW-0472">Membrane</keyword>
<evidence type="ECO:0000256" key="3">
    <source>
        <dbReference type="ARBA" id="ARBA00022729"/>
    </source>
</evidence>
<keyword evidence="5" id="KW-0998">Cell outer membrane</keyword>
<reference evidence="9 10" key="1">
    <citation type="submission" date="2020-08" db="EMBL/GenBank/DDBJ databases">
        <title>Genome public.</title>
        <authorList>
            <person name="Liu C."/>
            <person name="Sun Q."/>
        </authorList>
    </citation>
    <scope>NUCLEOTIDE SEQUENCE [LARGE SCALE GENOMIC DNA]</scope>
    <source>
        <strain evidence="9 10">NSJ-56</strain>
    </source>
</reference>
<evidence type="ECO:0000256" key="4">
    <source>
        <dbReference type="ARBA" id="ARBA00023136"/>
    </source>
</evidence>
<dbReference type="RefSeq" id="WP_186976082.1">
    <property type="nucleotide sequence ID" value="NZ_JACOOH010000004.1"/>
</dbReference>
<feature type="signal peptide" evidence="6">
    <location>
        <begin position="1"/>
        <end position="23"/>
    </location>
</feature>
<evidence type="ECO:0000313" key="9">
    <source>
        <dbReference type="EMBL" id="MBC5621608.1"/>
    </source>
</evidence>
<proteinExistence type="inferred from homology"/>
<accession>A0ABR7D0Y0</accession>
<dbReference type="Gene3D" id="1.25.40.390">
    <property type="match status" value="1"/>
</dbReference>
<evidence type="ECO:0000259" key="8">
    <source>
        <dbReference type="Pfam" id="PF14322"/>
    </source>
</evidence>
<dbReference type="SUPFAM" id="SSF48452">
    <property type="entry name" value="TPR-like"/>
    <property type="match status" value="1"/>
</dbReference>
<evidence type="ECO:0000259" key="7">
    <source>
        <dbReference type="Pfam" id="PF07980"/>
    </source>
</evidence>
<feature type="domain" description="SusD-like N-terminal" evidence="8">
    <location>
        <begin position="93"/>
        <end position="187"/>
    </location>
</feature>
<evidence type="ECO:0000256" key="5">
    <source>
        <dbReference type="ARBA" id="ARBA00023237"/>
    </source>
</evidence>
<keyword evidence="3 6" id="KW-0732">Signal</keyword>
<keyword evidence="10" id="KW-1185">Reference proteome</keyword>
<name>A0ABR7D0Y0_9BACT</name>
<protein>
    <submittedName>
        <fullName evidence="9">RagB/SusD family nutrient uptake outer membrane protein</fullName>
    </submittedName>
</protein>
<gene>
    <name evidence="9" type="ORF">H8S64_10905</name>
</gene>
<evidence type="ECO:0000256" key="1">
    <source>
        <dbReference type="ARBA" id="ARBA00004442"/>
    </source>
</evidence>
<comment type="similarity">
    <text evidence="2">Belongs to the SusD family.</text>
</comment>
<dbReference type="EMBL" id="JACOOH010000004">
    <property type="protein sequence ID" value="MBC5621608.1"/>
    <property type="molecule type" value="Genomic_DNA"/>
</dbReference>
<evidence type="ECO:0000256" key="6">
    <source>
        <dbReference type="SAM" id="SignalP"/>
    </source>
</evidence>
<dbReference type="InterPro" id="IPR011990">
    <property type="entry name" value="TPR-like_helical_dom_sf"/>
</dbReference>
<feature type="domain" description="RagB/SusD" evidence="7">
    <location>
        <begin position="349"/>
        <end position="525"/>
    </location>
</feature>
<dbReference type="Pfam" id="PF14322">
    <property type="entry name" value="SusD-like_3"/>
    <property type="match status" value="1"/>
</dbReference>
<dbReference type="Proteomes" id="UP000646484">
    <property type="component" value="Unassembled WGS sequence"/>
</dbReference>
<organism evidence="9 10">
    <name type="scientific">Butyricimonas hominis</name>
    <dbReference type="NCBI Taxonomy" id="2763032"/>
    <lineage>
        <taxon>Bacteria</taxon>
        <taxon>Pseudomonadati</taxon>
        <taxon>Bacteroidota</taxon>
        <taxon>Bacteroidia</taxon>
        <taxon>Bacteroidales</taxon>
        <taxon>Odoribacteraceae</taxon>
        <taxon>Butyricimonas</taxon>
    </lineage>
</organism>
<evidence type="ECO:0000313" key="10">
    <source>
        <dbReference type="Proteomes" id="UP000646484"/>
    </source>
</evidence>
<comment type="caution">
    <text evidence="9">The sequence shown here is derived from an EMBL/GenBank/DDBJ whole genome shotgun (WGS) entry which is preliminary data.</text>
</comment>